<evidence type="ECO:0000259" key="5">
    <source>
        <dbReference type="PROSITE" id="PS50835"/>
    </source>
</evidence>
<evidence type="ECO:0000313" key="6">
    <source>
        <dbReference type="EnsemblMetazoa" id="XP_029348499.1"/>
    </source>
</evidence>
<dbReference type="FunFam" id="2.60.40.10:FF:000612">
    <property type="entry name" value="palladin isoform X1"/>
    <property type="match status" value="1"/>
</dbReference>
<keyword evidence="7" id="KW-1185">Reference proteome</keyword>
<name>A0A8R2NUN0_ACYPI</name>
<reference evidence="7" key="1">
    <citation type="submission" date="2010-06" db="EMBL/GenBank/DDBJ databases">
        <authorList>
            <person name="Jiang H."/>
            <person name="Abraham K."/>
            <person name="Ali S."/>
            <person name="Alsbrooks S.L."/>
            <person name="Anim B.N."/>
            <person name="Anosike U.S."/>
            <person name="Attaway T."/>
            <person name="Bandaranaike D.P."/>
            <person name="Battles P.K."/>
            <person name="Bell S.N."/>
            <person name="Bell A.V."/>
            <person name="Beltran B."/>
            <person name="Bickham C."/>
            <person name="Bustamante Y."/>
            <person name="Caleb T."/>
            <person name="Canada A."/>
            <person name="Cardenas V."/>
            <person name="Carter K."/>
            <person name="Chacko J."/>
            <person name="Chandrabose M.N."/>
            <person name="Chavez D."/>
            <person name="Chavez A."/>
            <person name="Chen L."/>
            <person name="Chu H.-S."/>
            <person name="Claassen K.J."/>
            <person name="Cockrell R."/>
            <person name="Collins M."/>
            <person name="Cooper J.A."/>
            <person name="Cree A."/>
            <person name="Curry S.M."/>
            <person name="Da Y."/>
            <person name="Dao M.D."/>
            <person name="Das B."/>
            <person name="Davila M.-L."/>
            <person name="Davy-Carroll L."/>
            <person name="Denson S."/>
            <person name="Dinh H."/>
            <person name="Ebong V.E."/>
            <person name="Edwards J.R."/>
            <person name="Egan A."/>
            <person name="El-Daye J."/>
            <person name="Escobedo L."/>
            <person name="Fernandez S."/>
            <person name="Fernando P.R."/>
            <person name="Flagg N."/>
            <person name="Forbes L.D."/>
            <person name="Fowler R.G."/>
            <person name="Fu Q."/>
            <person name="Gabisi R.A."/>
            <person name="Ganer J."/>
            <person name="Garbino Pronczuk A."/>
            <person name="Garcia R.M."/>
            <person name="Garner T."/>
            <person name="Garrett T.E."/>
            <person name="Gonzalez D.A."/>
            <person name="Hamid H."/>
            <person name="Hawkins E.S."/>
            <person name="Hirani K."/>
            <person name="Hogues M.E."/>
            <person name="Hollins B."/>
            <person name="Hsiao C.-H."/>
            <person name="Jabil R."/>
            <person name="James M.L."/>
            <person name="Jhangiani S.N."/>
            <person name="Johnson B."/>
            <person name="Johnson Q."/>
            <person name="Joshi V."/>
            <person name="Kalu J.B."/>
            <person name="Kam C."/>
            <person name="Kashfia A."/>
            <person name="Keebler J."/>
            <person name="Kisamo H."/>
            <person name="Kovar C.L."/>
            <person name="Lago L.A."/>
            <person name="Lai C.-Y."/>
            <person name="Laidlaw J."/>
            <person name="Lara F."/>
            <person name="Le T.-K."/>
            <person name="Lee S.L."/>
            <person name="Legall F.H."/>
            <person name="Lemon S.J."/>
            <person name="Lewis L.R."/>
            <person name="Li B."/>
            <person name="Liu Y."/>
            <person name="Liu Y.-S."/>
            <person name="Lopez J."/>
            <person name="Lozado R.J."/>
            <person name="Lu J."/>
            <person name="Madu R.C."/>
            <person name="Maheshwari M."/>
            <person name="Maheshwari R."/>
            <person name="Malloy K."/>
            <person name="Martinez E."/>
            <person name="Mathew T."/>
            <person name="Mercado I.C."/>
            <person name="Mercado C."/>
            <person name="Meyer B."/>
            <person name="Montgomery K."/>
            <person name="Morgan M.B."/>
            <person name="Munidasa M."/>
            <person name="Nazareth L.V."/>
            <person name="Nelson J."/>
            <person name="Ng B.M."/>
            <person name="Nguyen N.B."/>
            <person name="Nguyen P.Q."/>
            <person name="Nguyen T."/>
            <person name="Obregon M."/>
            <person name="Okwuonu G.O."/>
            <person name="Onwere C.G."/>
            <person name="Orozco G."/>
            <person name="Parra A."/>
            <person name="Patel S."/>
            <person name="Patil S."/>
            <person name="Perez A."/>
            <person name="Perez Y."/>
            <person name="Pham C."/>
            <person name="Primus E.L."/>
            <person name="Pu L.-L."/>
            <person name="Puazo M."/>
            <person name="Qin X."/>
            <person name="Quiroz J.B."/>
            <person name="Reese J."/>
            <person name="Richards S."/>
            <person name="Rives C.M."/>
            <person name="Robberts R."/>
            <person name="Ruiz S.J."/>
            <person name="Ruiz M.J."/>
            <person name="Santibanez J."/>
            <person name="Schneider B.W."/>
            <person name="Sisson I."/>
            <person name="Smith M."/>
            <person name="Sodergren E."/>
            <person name="Song X.-Z."/>
            <person name="Song B.B."/>
            <person name="Summersgill H."/>
            <person name="Thelus R."/>
            <person name="Thornton R.D."/>
            <person name="Trejos Z.Y."/>
            <person name="Usmani K."/>
            <person name="Vattathil S."/>
            <person name="Villasana D."/>
            <person name="Walker D.L."/>
            <person name="Wang S."/>
            <person name="Wang K."/>
            <person name="White C.S."/>
            <person name="Williams A.C."/>
            <person name="Williamson J."/>
            <person name="Wilson K."/>
            <person name="Woghiren I.O."/>
            <person name="Woodworth J.R."/>
            <person name="Worley K.C."/>
            <person name="Wright R.A."/>
            <person name="Wu W."/>
            <person name="Young L."/>
            <person name="Zhang L."/>
            <person name="Zhang J."/>
            <person name="Zhu Y."/>
            <person name="Muzny D.M."/>
            <person name="Weinstock G."/>
            <person name="Gibbs R.A."/>
        </authorList>
    </citation>
    <scope>NUCLEOTIDE SEQUENCE [LARGE SCALE GENOMIC DNA]</scope>
    <source>
        <strain evidence="7">LSR1</strain>
    </source>
</reference>
<dbReference type="RefSeq" id="XP_029348499.1">
    <property type="nucleotide sequence ID" value="XM_029492639.1"/>
</dbReference>
<dbReference type="EnsemblMetazoa" id="XM_029492639.1">
    <property type="protein sequence ID" value="XP_029348499.1"/>
    <property type="gene ID" value="LOC100570095"/>
</dbReference>
<dbReference type="SMART" id="SM00365">
    <property type="entry name" value="LRR_SD22"/>
    <property type="match status" value="4"/>
</dbReference>
<proteinExistence type="predicted"/>
<dbReference type="InterPro" id="IPR013783">
    <property type="entry name" value="Ig-like_fold"/>
</dbReference>
<protein>
    <recommendedName>
        <fullName evidence="5">Ig-like domain-containing protein</fullName>
    </recommendedName>
</protein>
<evidence type="ECO:0000256" key="3">
    <source>
        <dbReference type="ARBA" id="ARBA00022737"/>
    </source>
</evidence>
<dbReference type="InterPro" id="IPR003599">
    <property type="entry name" value="Ig_sub"/>
</dbReference>
<feature type="domain" description="Ig-like" evidence="5">
    <location>
        <begin position="192"/>
        <end position="279"/>
    </location>
</feature>
<keyword evidence="2" id="KW-0732">Signal</keyword>
<keyword evidence="1" id="KW-0433">Leucine-rich repeat</keyword>
<dbReference type="OrthoDB" id="6598864at2759"/>
<dbReference type="InterPro" id="IPR036179">
    <property type="entry name" value="Ig-like_dom_sf"/>
</dbReference>
<dbReference type="InterPro" id="IPR001611">
    <property type="entry name" value="Leu-rich_rpt"/>
</dbReference>
<dbReference type="Gene3D" id="3.80.10.10">
    <property type="entry name" value="Ribonuclease Inhibitor"/>
    <property type="match status" value="2"/>
</dbReference>
<dbReference type="Proteomes" id="UP000007819">
    <property type="component" value="Chromosome X"/>
</dbReference>
<dbReference type="GeneID" id="100570095"/>
<dbReference type="SMART" id="SM00409">
    <property type="entry name" value="IG"/>
    <property type="match status" value="1"/>
</dbReference>
<reference evidence="6" key="2">
    <citation type="submission" date="2022-06" db="UniProtKB">
        <authorList>
            <consortium name="EnsemblMetazoa"/>
        </authorList>
    </citation>
    <scope>IDENTIFICATION</scope>
</reference>
<sequence>MFKGLIKLDTLDLNQNLIRNIAPGTFDSLTSLSVLTLSGNKISNLRNGAFANLSNLQTLVLSGNEMENIESGVFNNLTSLKYLFLGYNKIHKLDLVMFKGLTRLNLLDLCYNMIRNIPPGIFDPLTSLSLLKLQHNPLTCDCNILLFVNALKKNFPQLDVFGEYNPSCHFPVEMREKSLKELTENDFHCTPPDVTVVPENKTVSVGEELQLSCKAVGDPEPLITWAKDDIYLELGQRVQVFQNNTLIISKVERTDGGQYKCVASNYLGRKSFEAMVNVNVKYDSFKDTVQHHSFQTWQNCDYCCIKLP</sequence>
<dbReference type="InterPro" id="IPR013098">
    <property type="entry name" value="Ig_I-set"/>
</dbReference>
<dbReference type="InterPro" id="IPR007110">
    <property type="entry name" value="Ig-like_dom"/>
</dbReference>
<keyword evidence="3" id="KW-0677">Repeat</keyword>
<dbReference type="SUPFAM" id="SSF48726">
    <property type="entry name" value="Immunoglobulin"/>
    <property type="match status" value="1"/>
</dbReference>
<evidence type="ECO:0000313" key="7">
    <source>
        <dbReference type="Proteomes" id="UP000007819"/>
    </source>
</evidence>
<dbReference type="InterPro" id="IPR032675">
    <property type="entry name" value="LRR_dom_sf"/>
</dbReference>
<dbReference type="InterPro" id="IPR003591">
    <property type="entry name" value="Leu-rich_rpt_typical-subtyp"/>
</dbReference>
<dbReference type="Pfam" id="PF13855">
    <property type="entry name" value="LRR_8"/>
    <property type="match status" value="1"/>
</dbReference>
<keyword evidence="4" id="KW-1015">Disulfide bond</keyword>
<dbReference type="AlphaFoldDB" id="A0A8R2NUN0"/>
<dbReference type="SMART" id="SM00369">
    <property type="entry name" value="LRR_TYP"/>
    <property type="match status" value="5"/>
</dbReference>
<dbReference type="PROSITE" id="PS50835">
    <property type="entry name" value="IG_LIKE"/>
    <property type="match status" value="1"/>
</dbReference>
<evidence type="ECO:0000256" key="4">
    <source>
        <dbReference type="ARBA" id="ARBA00023157"/>
    </source>
</evidence>
<dbReference type="SMART" id="SM00408">
    <property type="entry name" value="IGc2"/>
    <property type="match status" value="1"/>
</dbReference>
<evidence type="ECO:0000256" key="1">
    <source>
        <dbReference type="ARBA" id="ARBA00022614"/>
    </source>
</evidence>
<accession>A0A8R2NUN0</accession>
<evidence type="ECO:0000256" key="2">
    <source>
        <dbReference type="ARBA" id="ARBA00022729"/>
    </source>
</evidence>
<dbReference type="PANTHER" id="PTHR24366:SF161">
    <property type="entry name" value="TIR DOMAIN-CONTAINING PROTEIN"/>
    <property type="match status" value="1"/>
</dbReference>
<dbReference type="SUPFAM" id="SSF52058">
    <property type="entry name" value="L domain-like"/>
    <property type="match status" value="1"/>
</dbReference>
<dbReference type="Gene3D" id="2.60.40.10">
    <property type="entry name" value="Immunoglobulins"/>
    <property type="match status" value="1"/>
</dbReference>
<organism evidence="6 7">
    <name type="scientific">Acyrthosiphon pisum</name>
    <name type="common">Pea aphid</name>
    <dbReference type="NCBI Taxonomy" id="7029"/>
    <lineage>
        <taxon>Eukaryota</taxon>
        <taxon>Metazoa</taxon>
        <taxon>Ecdysozoa</taxon>
        <taxon>Arthropoda</taxon>
        <taxon>Hexapoda</taxon>
        <taxon>Insecta</taxon>
        <taxon>Pterygota</taxon>
        <taxon>Neoptera</taxon>
        <taxon>Paraneoptera</taxon>
        <taxon>Hemiptera</taxon>
        <taxon>Sternorrhyncha</taxon>
        <taxon>Aphidomorpha</taxon>
        <taxon>Aphidoidea</taxon>
        <taxon>Aphididae</taxon>
        <taxon>Macrosiphini</taxon>
        <taxon>Acyrthosiphon</taxon>
    </lineage>
</organism>
<dbReference type="Pfam" id="PF07679">
    <property type="entry name" value="I-set"/>
    <property type="match status" value="1"/>
</dbReference>
<dbReference type="PANTHER" id="PTHR24366">
    <property type="entry name" value="IG(IMMUNOGLOBULIN) AND LRR(LEUCINE RICH REPEAT) DOMAINS"/>
    <property type="match status" value="1"/>
</dbReference>
<dbReference type="KEGG" id="api:100570095"/>
<dbReference type="PROSITE" id="PS51450">
    <property type="entry name" value="LRR"/>
    <property type="match status" value="2"/>
</dbReference>
<dbReference type="InterPro" id="IPR003598">
    <property type="entry name" value="Ig_sub2"/>
</dbReference>